<feature type="compositionally biased region" description="Basic residues" evidence="1">
    <location>
        <begin position="935"/>
        <end position="944"/>
    </location>
</feature>
<feature type="region of interest" description="Disordered" evidence="1">
    <location>
        <begin position="1762"/>
        <end position="1883"/>
    </location>
</feature>
<evidence type="ECO:0000313" key="3">
    <source>
        <dbReference type="Proteomes" id="UP000324767"/>
    </source>
</evidence>
<feature type="compositionally biased region" description="Basic and acidic residues" evidence="1">
    <location>
        <begin position="1129"/>
        <end position="1138"/>
    </location>
</feature>
<feature type="compositionally biased region" description="Polar residues" evidence="1">
    <location>
        <begin position="1668"/>
        <end position="1681"/>
    </location>
</feature>
<feature type="compositionally biased region" description="Basic and acidic residues" evidence="1">
    <location>
        <begin position="440"/>
        <end position="450"/>
    </location>
</feature>
<feature type="compositionally biased region" description="Basic residues" evidence="1">
    <location>
        <begin position="2088"/>
        <end position="2098"/>
    </location>
</feature>
<feature type="compositionally biased region" description="Gly residues" evidence="1">
    <location>
        <begin position="202"/>
        <end position="213"/>
    </location>
</feature>
<feature type="region of interest" description="Disordered" evidence="1">
    <location>
        <begin position="881"/>
        <end position="1052"/>
    </location>
</feature>
<feature type="compositionally biased region" description="Polar residues" evidence="1">
    <location>
        <begin position="149"/>
        <end position="167"/>
    </location>
</feature>
<accession>A0A5M8PNT8</accession>
<feature type="compositionally biased region" description="Basic and acidic residues" evidence="1">
    <location>
        <begin position="1311"/>
        <end position="1331"/>
    </location>
</feature>
<evidence type="ECO:0000256" key="1">
    <source>
        <dbReference type="SAM" id="MobiDB-lite"/>
    </source>
</evidence>
<feature type="compositionally biased region" description="Basic and acidic residues" evidence="1">
    <location>
        <begin position="192"/>
        <end position="201"/>
    </location>
</feature>
<feature type="compositionally biased region" description="Basic and acidic residues" evidence="1">
    <location>
        <begin position="1343"/>
        <end position="1354"/>
    </location>
</feature>
<feature type="compositionally biased region" description="Basic and acidic residues" evidence="1">
    <location>
        <begin position="1585"/>
        <end position="1599"/>
    </location>
</feature>
<feature type="compositionally biased region" description="Basic and acidic residues" evidence="1">
    <location>
        <begin position="1862"/>
        <end position="1871"/>
    </location>
</feature>
<dbReference type="PANTHER" id="PTHR48125">
    <property type="entry name" value="LP07818P1"/>
    <property type="match status" value="1"/>
</dbReference>
<feature type="compositionally biased region" description="Basic and acidic residues" evidence="1">
    <location>
        <begin position="1623"/>
        <end position="1641"/>
    </location>
</feature>
<evidence type="ECO:0000313" key="2">
    <source>
        <dbReference type="EMBL" id="KAA6411159.1"/>
    </source>
</evidence>
<feature type="region of interest" description="Disordered" evidence="1">
    <location>
        <begin position="129"/>
        <end position="869"/>
    </location>
</feature>
<feature type="compositionally biased region" description="Acidic residues" evidence="1">
    <location>
        <begin position="428"/>
        <end position="439"/>
    </location>
</feature>
<organism evidence="2 3">
    <name type="scientific">Lasallia pustulata</name>
    <dbReference type="NCBI Taxonomy" id="136370"/>
    <lineage>
        <taxon>Eukaryota</taxon>
        <taxon>Fungi</taxon>
        <taxon>Dikarya</taxon>
        <taxon>Ascomycota</taxon>
        <taxon>Pezizomycotina</taxon>
        <taxon>Lecanoromycetes</taxon>
        <taxon>OSLEUM clade</taxon>
        <taxon>Umbilicariomycetidae</taxon>
        <taxon>Umbilicariales</taxon>
        <taxon>Umbilicariaceae</taxon>
        <taxon>Lasallia</taxon>
    </lineage>
</organism>
<feature type="compositionally biased region" description="Acidic residues" evidence="1">
    <location>
        <begin position="1225"/>
        <end position="1242"/>
    </location>
</feature>
<feature type="compositionally biased region" description="Pro residues" evidence="1">
    <location>
        <begin position="1541"/>
        <end position="1557"/>
    </location>
</feature>
<gene>
    <name evidence="2" type="ORF">FRX48_05471</name>
</gene>
<feature type="compositionally biased region" description="Basic and acidic residues" evidence="1">
    <location>
        <begin position="1260"/>
        <end position="1288"/>
    </location>
</feature>
<protein>
    <submittedName>
        <fullName evidence="2">Uncharacterized protein</fullName>
    </submittedName>
</protein>
<feature type="compositionally biased region" description="Basic and acidic residues" evidence="1">
    <location>
        <begin position="244"/>
        <end position="266"/>
    </location>
</feature>
<feature type="region of interest" description="Disordered" evidence="1">
    <location>
        <begin position="1064"/>
        <end position="1738"/>
    </location>
</feature>
<feature type="compositionally biased region" description="Polar residues" evidence="1">
    <location>
        <begin position="2169"/>
        <end position="2179"/>
    </location>
</feature>
<feature type="region of interest" description="Disordered" evidence="1">
    <location>
        <begin position="1903"/>
        <end position="2278"/>
    </location>
</feature>
<feature type="compositionally biased region" description="Pro residues" evidence="1">
    <location>
        <begin position="2152"/>
        <end position="2162"/>
    </location>
</feature>
<feature type="compositionally biased region" description="Basic and acidic residues" evidence="1">
    <location>
        <begin position="2099"/>
        <end position="2114"/>
    </location>
</feature>
<feature type="compositionally biased region" description="Pro residues" evidence="1">
    <location>
        <begin position="310"/>
        <end position="322"/>
    </location>
</feature>
<comment type="caution">
    <text evidence="2">The sequence shown here is derived from an EMBL/GenBank/DDBJ whole genome shotgun (WGS) entry which is preliminary data.</text>
</comment>
<feature type="compositionally biased region" description="Basic and acidic residues" evidence="1">
    <location>
        <begin position="2205"/>
        <end position="2219"/>
    </location>
</feature>
<feature type="compositionally biased region" description="Basic and acidic residues" evidence="1">
    <location>
        <begin position="599"/>
        <end position="609"/>
    </location>
</feature>
<sequence>MAATSVMSYCADRPDSESLQRKIPRLMTGLDDAGGFAADYILTRRCDGGCMGWGPCKASPPLSSWQPPVDNQHSKKFSLSVELLAVAENTPSPYGSPPPTYHEAITDAPPNYTSTDCLAHCHIINPSVLSPTSKSRDHPSNDPLPLTGLMSSPAINFDDTSNIQSHTAKNKRQTQKKANQAKWANSDDEGNKEDGNNEENGKGGGGSNHGDGGAGDDGDDWDAGKKKKGKKGKKGKQNVDEEEEKKKEEEQEQKKKEEEEQRKKDEEEAASGENPLAWTDGGDANPDDEWVGFMAVGKKGKKGKKGKADPVPPAPPPPPGPPATNMFDDISLLDDPLPQLDLSFGGTDDKDKGSTVGFGGWGSSWNTGNKWDFSGADATGADVTGGTAIKDTKATTGDAGESNVWSFGSNKKSKKKTTTSGFDFTDFGLDEMKEEEPAAEENKTREENDRGGFMFVGKKDKKKGKKGTGEEAIKGPEPVAIDVPLPDPVGAEDSSWGGWGATSSKKDAKKGKKVVNEVDPPLDDPPAPPPAAPVETAGDDAWGTFASKKDKKKGKKSAIEEPTVTEGPAAVVMPDPEPMVDEGWGAISTKKDKKKGKKGIVEEVTKPEEAPVVSIPESEPVEDDTWGGSTTKKDKKKGKKGTAEEVPKPEEAAVVSVPEPEPFEHDTWGFTTKNQKKKGKKGAAEELAKPEEAAIVSVPEPEPIADDTWGAFTTKKDKKKGKKGAFEDPPPPPLEDQPAAVAVPEFPPADEGWGPVGTKKDKKKGKKGAFEDPLPRSPDEQHSVVAVSEFPPADEGWGTFENKKDKKKGKKSAVEEHAHVEEPVIAVIPESEPAAEEDWGMFGPKRDKKKGKKSAFEDLPQADDHAESIVPAVDPAAEATWGRIGGTAAKNNKKGKKNSITEVKEAPIAVVESAPIPEAADTVADDDLTGWAGASKKKEKKGRKGSMVGSKADEALPPPPPPPPPAEFPDVQDTFKTDDWDPWGTSKKDKDKKGKKGKVAEPDPPIGAVPEPVTETKAGPEDEWGTLGLSSKDKKRREKEKEKAGKKGGAAEVVDEFDFEGLMANTLPESAPPVEEETWGTRRTSKTDKKIGGKKVKGFEVPPPAPDPPVIPGLDDPEEDDWGSFAPVKSKDKKDAKADTLAGMSFMSKTTKIEESKVGKKSPKAKNDDLIATVSELPKDKASTESKKDVKEDDTPAKAAKSFWGGFGSTPATKIKPRKDKDDVEAYPVDDDDSTGEEDENAIVEIIAEPPMKSAKGAKGKADSKLTKTNSKESDKGGKADDKKKKGDTSALIDIVEEAGKDTDGSVWKSMDAEDKQEAKEGKKDEKRDDPWSFWGPKKTTGKKADESKKEITKPDWANQKASLAKASNAPEVTLADEAPPPLKTTMATMKASDTKSKVAGKLSVAEKVKALEREKEKKLEATLLPAPEPKPLPKADPPPEKASASTKSKGATANKSASSKKKDLSPPADHSKTSNDSVPGSFPSEAADDDIMDVVDLYPVDSKPSKKNAKSKKEPIMADMKESTMADMEEPTMADMLVEAPPPPAPLAPPTPPPEPVSSKPVKKERARVVRDDGAGSWGFWGSPKKDVKKERKPKDVADVAPPTPKEKVSPPGLTRSKSTKTPKEKEREVEKSSGSEKGKKAVPKPAKARGMGFVGMFGASPAPPKTKSTGRPSTAIPKSTSRRESVDVGAVGNPSPPPDDLPEMNGKAAKVMGMRSGKLGRKESTRGKQKASVVPDPYAIDDDDMVLVNDLEDPVINATSALKESGKAVGLDRGSKSKPNRKGSATPKIPPEVVTDAQALPEESLPTWEPDFEPFVEADDKTEYKQSKSRSDPADDIVMVEAGPSTDGPDVVTGPEDLSFVEKPREPPRLKRSAATNTKNPAKLMGLFGSFRNTRRVSEAYVLPKSKGAYGDDGGNERRKRTVSGGGDDVKRLRRDKRDVRRADTRDFDGDGFATDAAPNGGASTEAEDAEARREERRAKRALRDQEAKEAREADVRAAEDRRARRREAEQAQAEADRAKRRDARARKAKEEGGREARRQADKRTRRTARDEMNARIEASRDGETRGSDRRSRRRDDDPLAEPSTRPHRSDRRRSHVDKTNSIRSPDDEIERRHRRTHRTPTKETSRRKSAAPVDDYFDPRNGADALNPEPLPAQDPPYIPHDNGTNDHTSSWVNSQIIEPPAPPPIEPSVIEPTPTANGDDAGVKDGDSVVEETARRAPRHSSQRQSRYADMGADEVDERRRRRESRRADREAVRSSEGSGDGDRYARRKSQYSGGYAEKIGGVRTFDGRAANGAGVKRASWFKKITNLQM</sequence>
<feature type="compositionally biased region" description="Basic residues" evidence="1">
    <location>
        <begin position="225"/>
        <end position="236"/>
    </location>
</feature>
<feature type="compositionally biased region" description="Basic and acidic residues" evidence="1">
    <location>
        <begin position="1563"/>
        <end position="1575"/>
    </location>
</feature>
<feature type="compositionally biased region" description="Low complexity" evidence="1">
    <location>
        <begin position="1442"/>
        <end position="1458"/>
    </location>
</feature>
<feature type="compositionally biased region" description="Basic and acidic residues" evidence="1">
    <location>
        <begin position="1461"/>
        <end position="1474"/>
    </location>
</feature>
<feature type="compositionally biased region" description="Pro residues" evidence="1">
    <location>
        <begin position="1101"/>
        <end position="1111"/>
    </location>
</feature>
<feature type="compositionally biased region" description="Low complexity" evidence="1">
    <location>
        <begin position="328"/>
        <end position="343"/>
    </location>
</feature>
<feature type="compositionally biased region" description="Basic and acidic residues" evidence="1">
    <location>
        <begin position="2031"/>
        <end position="2080"/>
    </location>
</feature>
<feature type="compositionally biased region" description="Pro residues" evidence="1">
    <location>
        <begin position="523"/>
        <end position="532"/>
    </location>
</feature>
<reference evidence="2 3" key="1">
    <citation type="submission" date="2019-09" db="EMBL/GenBank/DDBJ databases">
        <title>The hologenome of the rock-dwelling lichen Lasallia pustulata.</title>
        <authorList>
            <person name="Greshake Tzovaras B."/>
            <person name="Segers F."/>
            <person name="Bicker A."/>
            <person name="Dal Grande F."/>
            <person name="Otte J."/>
            <person name="Hankeln T."/>
            <person name="Schmitt I."/>
            <person name="Ebersberger I."/>
        </authorList>
    </citation>
    <scope>NUCLEOTIDE SEQUENCE [LARGE SCALE GENOMIC DNA]</scope>
    <source>
        <strain evidence="2">A1-1</strain>
    </source>
</reference>
<name>A0A5M8PNT8_9LECA</name>
<dbReference type="Proteomes" id="UP000324767">
    <property type="component" value="Unassembled WGS sequence"/>
</dbReference>
<feature type="compositionally biased region" description="Basic and acidic residues" evidence="1">
    <location>
        <begin position="682"/>
        <end position="692"/>
    </location>
</feature>
<feature type="compositionally biased region" description="Basic and acidic residues" evidence="1">
    <location>
        <begin position="812"/>
        <end position="822"/>
    </location>
</feature>
<feature type="compositionally biased region" description="Basic and acidic residues" evidence="1">
    <location>
        <begin position="1177"/>
        <end position="1196"/>
    </location>
</feature>
<feature type="compositionally biased region" description="Basic and acidic residues" evidence="1">
    <location>
        <begin position="641"/>
        <end position="651"/>
    </location>
</feature>
<dbReference type="EMBL" id="VXIT01000008">
    <property type="protein sequence ID" value="KAA6411159.1"/>
    <property type="molecule type" value="Genomic_DNA"/>
</dbReference>
<feature type="compositionally biased region" description="Basic and acidic residues" evidence="1">
    <location>
        <begin position="1820"/>
        <end position="1835"/>
    </location>
</feature>
<feature type="compositionally biased region" description="Basic and acidic residues" evidence="1">
    <location>
        <begin position="768"/>
        <end position="782"/>
    </location>
</feature>
<proteinExistence type="predicted"/>
<feature type="compositionally biased region" description="Basic and acidic residues" evidence="1">
    <location>
        <begin position="1512"/>
        <end position="1525"/>
    </location>
</feature>
<feature type="compositionally biased region" description="Low complexity" evidence="1">
    <location>
        <begin position="418"/>
        <end position="427"/>
    </location>
</feature>
<feature type="compositionally biased region" description="Pro residues" evidence="1">
    <location>
        <begin position="956"/>
        <end position="967"/>
    </location>
</feature>
<feature type="compositionally biased region" description="Low complexity" evidence="1">
    <location>
        <begin position="375"/>
        <end position="388"/>
    </location>
</feature>
<dbReference type="OrthoDB" id="5244639at2759"/>
<dbReference type="PANTHER" id="PTHR48125:SF12">
    <property type="entry name" value="AT HOOK TRANSCRIPTION FACTOR FAMILY-RELATED"/>
    <property type="match status" value="1"/>
</dbReference>
<feature type="compositionally biased region" description="Basic and acidic residues" evidence="1">
    <location>
        <begin position="1405"/>
        <end position="1421"/>
    </location>
</feature>
<feature type="compositionally biased region" description="Basic and acidic residues" evidence="1">
    <location>
        <begin position="1972"/>
        <end position="2022"/>
    </location>
</feature>
<feature type="compositionally biased region" description="Basic and acidic residues" evidence="1">
    <location>
        <begin position="1930"/>
        <end position="1951"/>
    </location>
</feature>